<proteinExistence type="predicted"/>
<gene>
    <name evidence="2" type="ORF">ABSH63_01885</name>
</gene>
<name>A0ABV2A681_9GAMM</name>
<organism evidence="2 3">
    <name type="scientific">Sinimarinibacterium thermocellulolyticum</name>
    <dbReference type="NCBI Taxonomy" id="3170016"/>
    <lineage>
        <taxon>Bacteria</taxon>
        <taxon>Pseudomonadati</taxon>
        <taxon>Pseudomonadota</taxon>
        <taxon>Gammaproteobacteria</taxon>
        <taxon>Nevskiales</taxon>
        <taxon>Nevskiaceae</taxon>
        <taxon>Sinimarinibacterium</taxon>
    </lineage>
</organism>
<protein>
    <submittedName>
        <fullName evidence="2">Uncharacterized protein</fullName>
    </submittedName>
</protein>
<sequence>MLQTLNGNQCGMDRLADRHRSNDRAWVQRADAFGQAQHEGWTLFGHIRSVPMTAENRDVRINIEHVTTGLERIQQSIDGERTLGAAATSSPNSG</sequence>
<dbReference type="RefSeq" id="WP_352886915.1">
    <property type="nucleotide sequence ID" value="NZ_JBEPIJ010000002.1"/>
</dbReference>
<evidence type="ECO:0000313" key="3">
    <source>
        <dbReference type="Proteomes" id="UP001465331"/>
    </source>
</evidence>
<reference evidence="2 3" key="1">
    <citation type="submission" date="2024-06" db="EMBL/GenBank/DDBJ databases">
        <authorList>
            <person name="Li Z."/>
            <person name="Jiang Y."/>
        </authorList>
    </citation>
    <scope>NUCLEOTIDE SEQUENCE [LARGE SCALE GENOMIC DNA]</scope>
    <source>
        <strain evidence="2 3">HSW-8</strain>
    </source>
</reference>
<dbReference type="EMBL" id="JBEPIJ010000002">
    <property type="protein sequence ID" value="MES0872765.1"/>
    <property type="molecule type" value="Genomic_DNA"/>
</dbReference>
<dbReference type="Proteomes" id="UP001465331">
    <property type="component" value="Unassembled WGS sequence"/>
</dbReference>
<feature type="region of interest" description="Disordered" evidence="1">
    <location>
        <begin position="1"/>
        <end position="20"/>
    </location>
</feature>
<accession>A0ABV2A681</accession>
<keyword evidence="3" id="KW-1185">Reference proteome</keyword>
<comment type="caution">
    <text evidence="2">The sequence shown here is derived from an EMBL/GenBank/DDBJ whole genome shotgun (WGS) entry which is preliminary data.</text>
</comment>
<evidence type="ECO:0000313" key="2">
    <source>
        <dbReference type="EMBL" id="MES0872765.1"/>
    </source>
</evidence>
<evidence type="ECO:0000256" key="1">
    <source>
        <dbReference type="SAM" id="MobiDB-lite"/>
    </source>
</evidence>